<keyword evidence="6" id="KW-0539">Nucleus</keyword>
<organism evidence="9 10">
    <name type="scientific">Aspergillus cavernicola</name>
    <dbReference type="NCBI Taxonomy" id="176166"/>
    <lineage>
        <taxon>Eukaryota</taxon>
        <taxon>Fungi</taxon>
        <taxon>Dikarya</taxon>
        <taxon>Ascomycota</taxon>
        <taxon>Pezizomycotina</taxon>
        <taxon>Eurotiomycetes</taxon>
        <taxon>Eurotiomycetidae</taxon>
        <taxon>Eurotiales</taxon>
        <taxon>Aspergillaceae</taxon>
        <taxon>Aspergillus</taxon>
        <taxon>Aspergillus subgen. Nidulantes</taxon>
    </lineage>
</organism>
<dbReference type="InterPro" id="IPR001138">
    <property type="entry name" value="Zn2Cys6_DnaBD"/>
</dbReference>
<accession>A0ABR4IE20</accession>
<keyword evidence="3" id="KW-0805">Transcription regulation</keyword>
<dbReference type="PROSITE" id="PS00463">
    <property type="entry name" value="ZN2_CY6_FUNGAL_1"/>
    <property type="match status" value="1"/>
</dbReference>
<feature type="region of interest" description="Disordered" evidence="7">
    <location>
        <begin position="370"/>
        <end position="406"/>
    </location>
</feature>
<comment type="subcellular location">
    <subcellularLocation>
        <location evidence="1">Nucleus</location>
    </subcellularLocation>
</comment>
<feature type="region of interest" description="Disordered" evidence="7">
    <location>
        <begin position="192"/>
        <end position="212"/>
    </location>
</feature>
<dbReference type="InterPro" id="IPR007219">
    <property type="entry name" value="XnlR_reg_dom"/>
</dbReference>
<protein>
    <recommendedName>
        <fullName evidence="8">Zn(2)-C6 fungal-type domain-containing protein</fullName>
    </recommendedName>
</protein>
<feature type="compositionally biased region" description="Polar residues" evidence="7">
    <location>
        <begin position="329"/>
        <end position="338"/>
    </location>
</feature>
<dbReference type="Pfam" id="PF00172">
    <property type="entry name" value="Zn_clus"/>
    <property type="match status" value="1"/>
</dbReference>
<gene>
    <name evidence="9" type="ORF">BDW59DRAFT_69235</name>
</gene>
<evidence type="ECO:0000256" key="1">
    <source>
        <dbReference type="ARBA" id="ARBA00004123"/>
    </source>
</evidence>
<evidence type="ECO:0000256" key="5">
    <source>
        <dbReference type="ARBA" id="ARBA00023163"/>
    </source>
</evidence>
<feature type="region of interest" description="Disordered" evidence="7">
    <location>
        <begin position="131"/>
        <end position="160"/>
    </location>
</feature>
<dbReference type="EMBL" id="JBFXLS010000033">
    <property type="protein sequence ID" value="KAL2826006.1"/>
    <property type="molecule type" value="Genomic_DNA"/>
</dbReference>
<evidence type="ECO:0000256" key="7">
    <source>
        <dbReference type="SAM" id="MobiDB-lite"/>
    </source>
</evidence>
<dbReference type="SUPFAM" id="SSF57701">
    <property type="entry name" value="Zn2/Cys6 DNA-binding domain"/>
    <property type="match status" value="1"/>
</dbReference>
<dbReference type="Pfam" id="PF04082">
    <property type="entry name" value="Fungal_trans"/>
    <property type="match status" value="1"/>
</dbReference>
<evidence type="ECO:0000313" key="10">
    <source>
        <dbReference type="Proteomes" id="UP001610335"/>
    </source>
</evidence>
<evidence type="ECO:0000256" key="6">
    <source>
        <dbReference type="ARBA" id="ARBA00023242"/>
    </source>
</evidence>
<feature type="compositionally biased region" description="Polar residues" evidence="7">
    <location>
        <begin position="370"/>
        <end position="396"/>
    </location>
</feature>
<evidence type="ECO:0000259" key="8">
    <source>
        <dbReference type="PROSITE" id="PS50048"/>
    </source>
</evidence>
<sequence length="975" mass="108111">MSSTYYIGPFGRMLPDTDGPAEQEPDCPANLSVTGPHPYQLPPPRTLAPLQFGTDPFLRPRNRSERVDEGDEFSGYFRGSGYKQANEQLPSVSQLLTPTAQSSRSPSPYHPSAFGIYLPSNDVGEAPERLRHNDSGTFPSEGRSEMYESSRPPLVSTPPLQTQNLPPISHISAHALGREGQAYLALSNTSHSAYSPGLSRRQSGEPNDGKHAAIPPMGTADSGPFGVDKPAKTQVRPHVVDERYITGEGLCYIYADGSHCPKSIDGIHVNANWGITKAGKPRKRLAQACLTCREKKIKCHPNLPKCDQCQKSGRECRFESAPRGHRAASRTSQWQSQFARKYDMRDSSAMGSSNNAGTSSSLYSIARASESSTSLPGTNSQSPLSDGSMLTPSAVDSNHESVTDYDQQYAIRSQRVSGTHEIMPRYSLPADSVGSPSTADYAEVLMEIKDLDAGDPLANDWRADPYAAEPELAIYLIEAYFAFVNDGLYYLFPRGRFLLWLKSCHTKSLDDNMLLYSMMTLGSVFSDRPDRMVALKRYSRTARYALEHSQHSLSLQLAQSRIIMSLWYYAIGALVKSWDAAGAAVRTVCGLRYNVEMGGVIVEQSQSCEYGLHPQALVECRRRTFWVAFLMDRLSCFYAPSTTSISSQTAFLRLPCREEIYEAQEYTSVPFFQSFLNERPVSQDDQLSSLSAMALLIDVISIWGDVSDHVFRMSLIPADSYNKLFEEFYGTMVRRSDQWLSRLPNHLTFIAVNLERSIRGRKIDPFISIHLLYHATLLKLNRYARSQLLRSGVAKQYVHTARNHAAEILRTALALVRYASEYDASQMVTDLVAPKGTLLSPFLGYVILSAVDVLSAGGLMIDLPECINLIRGGLEVVRQLSSFWASTKPLVSLIETRLEAMIEAHHHLTSEGKVAFILDGPSLDSQIHNGVQKQDSSTNEDLLYGGLPHEQLFGAFGLVDAPYSLEDIFWIRTGG</sequence>
<keyword evidence="4" id="KW-0238">DNA-binding</keyword>
<feature type="region of interest" description="Disordered" evidence="7">
    <location>
        <begin position="319"/>
        <end position="340"/>
    </location>
</feature>
<dbReference type="Proteomes" id="UP001610335">
    <property type="component" value="Unassembled WGS sequence"/>
</dbReference>
<dbReference type="PANTHER" id="PTHR47338">
    <property type="entry name" value="ZN(II)2CYS6 TRANSCRIPTION FACTOR (EUROFUNG)-RELATED"/>
    <property type="match status" value="1"/>
</dbReference>
<evidence type="ECO:0000256" key="3">
    <source>
        <dbReference type="ARBA" id="ARBA00023015"/>
    </source>
</evidence>
<dbReference type="PANTHER" id="PTHR47338:SF11">
    <property type="entry name" value="ZN(II)2CYS6 TRANSCRIPTION FACTOR (EUROFUNG)"/>
    <property type="match status" value="1"/>
</dbReference>
<evidence type="ECO:0000313" key="9">
    <source>
        <dbReference type="EMBL" id="KAL2826006.1"/>
    </source>
</evidence>
<evidence type="ECO:0000256" key="4">
    <source>
        <dbReference type="ARBA" id="ARBA00023125"/>
    </source>
</evidence>
<dbReference type="CDD" id="cd12148">
    <property type="entry name" value="fungal_TF_MHR"/>
    <property type="match status" value="1"/>
</dbReference>
<dbReference type="PROSITE" id="PS50048">
    <property type="entry name" value="ZN2_CY6_FUNGAL_2"/>
    <property type="match status" value="1"/>
</dbReference>
<dbReference type="SMART" id="SM00066">
    <property type="entry name" value="GAL4"/>
    <property type="match status" value="1"/>
</dbReference>
<keyword evidence="2" id="KW-0479">Metal-binding</keyword>
<feature type="domain" description="Zn(2)-C6 fungal-type" evidence="8">
    <location>
        <begin position="288"/>
        <end position="318"/>
    </location>
</feature>
<keyword evidence="5" id="KW-0804">Transcription</keyword>
<dbReference type="CDD" id="cd00067">
    <property type="entry name" value="GAL4"/>
    <property type="match status" value="1"/>
</dbReference>
<name>A0ABR4IE20_9EURO</name>
<proteinExistence type="predicted"/>
<keyword evidence="10" id="KW-1185">Reference proteome</keyword>
<evidence type="ECO:0000256" key="2">
    <source>
        <dbReference type="ARBA" id="ARBA00022723"/>
    </source>
</evidence>
<comment type="caution">
    <text evidence="9">The sequence shown here is derived from an EMBL/GenBank/DDBJ whole genome shotgun (WGS) entry which is preliminary data.</text>
</comment>
<reference evidence="9 10" key="1">
    <citation type="submission" date="2024-07" db="EMBL/GenBank/DDBJ databases">
        <title>Section-level genome sequencing and comparative genomics of Aspergillus sections Usti and Cavernicolus.</title>
        <authorList>
            <consortium name="Lawrence Berkeley National Laboratory"/>
            <person name="Nybo J.L."/>
            <person name="Vesth T.C."/>
            <person name="Theobald S."/>
            <person name="Frisvad J.C."/>
            <person name="Larsen T.O."/>
            <person name="Kjaerboelling I."/>
            <person name="Rothschild-Mancinelli K."/>
            <person name="Lyhne E.K."/>
            <person name="Kogle M.E."/>
            <person name="Barry K."/>
            <person name="Clum A."/>
            <person name="Na H."/>
            <person name="Ledsgaard L."/>
            <person name="Lin J."/>
            <person name="Lipzen A."/>
            <person name="Kuo A."/>
            <person name="Riley R."/>
            <person name="Mondo S."/>
            <person name="LaButti K."/>
            <person name="Haridas S."/>
            <person name="Pangalinan J."/>
            <person name="Salamov A.A."/>
            <person name="Simmons B.A."/>
            <person name="Magnuson J.K."/>
            <person name="Chen J."/>
            <person name="Drula E."/>
            <person name="Henrissat B."/>
            <person name="Wiebenga A."/>
            <person name="Lubbers R.J."/>
            <person name="Gomes A.C."/>
            <person name="Makela M.R."/>
            <person name="Stajich J."/>
            <person name="Grigoriev I.V."/>
            <person name="Mortensen U.H."/>
            <person name="De vries R.P."/>
            <person name="Baker S.E."/>
            <person name="Andersen M.R."/>
        </authorList>
    </citation>
    <scope>NUCLEOTIDE SEQUENCE [LARGE SCALE GENOMIC DNA]</scope>
    <source>
        <strain evidence="9 10">CBS 600.67</strain>
    </source>
</reference>
<dbReference type="InterPro" id="IPR036864">
    <property type="entry name" value="Zn2-C6_fun-type_DNA-bd_sf"/>
</dbReference>
<feature type="region of interest" description="Disordered" evidence="7">
    <location>
        <begin position="1"/>
        <end position="75"/>
    </location>
</feature>
<dbReference type="InterPro" id="IPR050815">
    <property type="entry name" value="TF_fung"/>
</dbReference>
<dbReference type="Gene3D" id="4.10.240.10">
    <property type="entry name" value="Zn(2)-C6 fungal-type DNA-binding domain"/>
    <property type="match status" value="1"/>
</dbReference>